<dbReference type="InterPro" id="IPR020904">
    <property type="entry name" value="Sc_DH/Rdtase_CS"/>
</dbReference>
<accession>A0ABV6P4A2</accession>
<dbReference type="PRINTS" id="PR00080">
    <property type="entry name" value="SDRFAMILY"/>
</dbReference>
<keyword evidence="2 5" id="KW-0560">Oxidoreductase</keyword>
<dbReference type="GO" id="GO:0016491">
    <property type="term" value="F:oxidoreductase activity"/>
    <property type="evidence" value="ECO:0007669"/>
    <property type="project" value="UniProtKB-KW"/>
</dbReference>
<dbReference type="Proteomes" id="UP001589894">
    <property type="component" value="Unassembled WGS sequence"/>
</dbReference>
<dbReference type="InterPro" id="IPR036291">
    <property type="entry name" value="NAD(P)-bd_dom_sf"/>
</dbReference>
<comment type="caution">
    <text evidence="5">The sequence shown here is derived from an EMBL/GenBank/DDBJ whole genome shotgun (WGS) entry which is preliminary data.</text>
</comment>
<dbReference type="EC" id="1.-.-.-" evidence="5"/>
<proteinExistence type="inferred from homology"/>
<keyword evidence="6" id="KW-1185">Reference proteome</keyword>
<evidence type="ECO:0000256" key="3">
    <source>
        <dbReference type="RuleBase" id="RU000363"/>
    </source>
</evidence>
<protein>
    <submittedName>
        <fullName evidence="5">SDR family NAD(P)-dependent oxidoreductase</fullName>
        <ecNumber evidence="5">1.-.-.-</ecNumber>
    </submittedName>
</protein>
<evidence type="ECO:0000256" key="2">
    <source>
        <dbReference type="ARBA" id="ARBA00023002"/>
    </source>
</evidence>
<dbReference type="Gene3D" id="3.40.50.720">
    <property type="entry name" value="NAD(P)-binding Rossmann-like Domain"/>
    <property type="match status" value="1"/>
</dbReference>
<dbReference type="PANTHER" id="PTHR44196:SF1">
    <property type="entry name" value="DEHYDROGENASE_REDUCTASE SDR FAMILY MEMBER 7B"/>
    <property type="match status" value="1"/>
</dbReference>
<dbReference type="RefSeq" id="WP_377343199.1">
    <property type="nucleotide sequence ID" value="NZ_JBHLUE010000026.1"/>
</dbReference>
<evidence type="ECO:0000259" key="4">
    <source>
        <dbReference type="SMART" id="SM00822"/>
    </source>
</evidence>
<organism evidence="5 6">
    <name type="scientific">Plantactinospora siamensis</name>
    <dbReference type="NCBI Taxonomy" id="555372"/>
    <lineage>
        <taxon>Bacteria</taxon>
        <taxon>Bacillati</taxon>
        <taxon>Actinomycetota</taxon>
        <taxon>Actinomycetes</taxon>
        <taxon>Micromonosporales</taxon>
        <taxon>Micromonosporaceae</taxon>
        <taxon>Plantactinospora</taxon>
    </lineage>
</organism>
<evidence type="ECO:0000313" key="5">
    <source>
        <dbReference type="EMBL" id="MFC0567855.1"/>
    </source>
</evidence>
<evidence type="ECO:0000256" key="1">
    <source>
        <dbReference type="ARBA" id="ARBA00006484"/>
    </source>
</evidence>
<dbReference type="InterPro" id="IPR057326">
    <property type="entry name" value="KR_dom"/>
</dbReference>
<name>A0ABV6P4A2_9ACTN</name>
<dbReference type="PRINTS" id="PR00081">
    <property type="entry name" value="GDHRDH"/>
</dbReference>
<evidence type="ECO:0000313" key="6">
    <source>
        <dbReference type="Proteomes" id="UP001589894"/>
    </source>
</evidence>
<gene>
    <name evidence="5" type="ORF">ACFFHU_27400</name>
</gene>
<dbReference type="PROSITE" id="PS00061">
    <property type="entry name" value="ADH_SHORT"/>
    <property type="match status" value="1"/>
</dbReference>
<dbReference type="EMBL" id="JBHLUE010000026">
    <property type="protein sequence ID" value="MFC0567855.1"/>
    <property type="molecule type" value="Genomic_DNA"/>
</dbReference>
<dbReference type="PANTHER" id="PTHR44196">
    <property type="entry name" value="DEHYDROGENASE/REDUCTASE SDR FAMILY MEMBER 7B"/>
    <property type="match status" value="1"/>
</dbReference>
<dbReference type="SUPFAM" id="SSF51735">
    <property type="entry name" value="NAD(P)-binding Rossmann-fold domains"/>
    <property type="match status" value="1"/>
</dbReference>
<reference evidence="5 6" key="1">
    <citation type="submission" date="2024-09" db="EMBL/GenBank/DDBJ databases">
        <authorList>
            <person name="Sun Q."/>
            <person name="Mori K."/>
        </authorList>
    </citation>
    <scope>NUCLEOTIDE SEQUENCE [LARGE SCALE GENOMIC DNA]</scope>
    <source>
        <strain evidence="5 6">TBRC 2205</strain>
    </source>
</reference>
<sequence length="265" mass="27374">MRIAGSVALVTGASSGIGREVARRLAAAGARVLAHGRDAAALAELDATPLVAELAEPGAGGRLAEAALAAAGRVDIVVNNAGVGWAGPFAQMPPETATRLLAVNLGAPVELTRALLPGLADRPGYLLFVTSIAGRMGVAGEAVYAAGKAGLDTFAESLRFELRDRPVQVGVLVPGVVRTAFFDRRGRPYERERPRPVPPGRVADRIVEMISRDLPEAYVPGWLRGPVAVRSTLPGVYRRLGARFGGGGAASAGLAPPVVQRDRGA</sequence>
<dbReference type="Pfam" id="PF00106">
    <property type="entry name" value="adh_short"/>
    <property type="match status" value="1"/>
</dbReference>
<dbReference type="InterPro" id="IPR002347">
    <property type="entry name" value="SDR_fam"/>
</dbReference>
<dbReference type="SMART" id="SM00822">
    <property type="entry name" value="PKS_KR"/>
    <property type="match status" value="1"/>
</dbReference>
<feature type="domain" description="Ketoreductase" evidence="4">
    <location>
        <begin position="6"/>
        <end position="191"/>
    </location>
</feature>
<comment type="similarity">
    <text evidence="1 3">Belongs to the short-chain dehydrogenases/reductases (SDR) family.</text>
</comment>